<sequence>MGKDSNIKTEKAQVVLFKQAGDFYYKKGVKAYQNHDLVKAKKYFQRAHRLKPDDTSIMLEYSVVLTELGEYQQSNQLLLDIDVENDTVECHYLIANNYAHLGLFQESAKYAQRYLEADPEGEFKEETEELLDLLSIEVEDDDVESAYEDDLIIKQEEAKRLLEQAKFEEAITVLNGVIEDYPEFWSAYNNLALAHFYLDHLEEAMSILEMVLEKNPGNIHALCNQLIFHYYCQQTEEMNALAEQLAPITPMIVEHRYKLGATFALIGKYEYAYRCLRLLYKHGYEGDASFYYWLSSAAYFTGNEKFAKSIWKRVLEEMPDKEGLEPWNRVDAKIQLDPVALKQQIHENLSSDKQSEQLCGLFLTSFLNDDLSHLLSPYEAEMKDDQLLISVYKELMTRGTHPGAEVVQYLGLTENEDSYFLLSFWSHLYVKAFKKEIPIVNAKGWAAAINYMWRKYVKEKKVSQAEVADSYGMSTSTIGKYVKVVNSLLE</sequence>
<dbReference type="GO" id="GO:0003677">
    <property type="term" value="F:DNA binding"/>
    <property type="evidence" value="ECO:0007669"/>
    <property type="project" value="InterPro"/>
</dbReference>
<protein>
    <recommendedName>
        <fullName evidence="6">Tetratricopeptide repeat protein</fullName>
    </recommendedName>
</protein>
<evidence type="ECO:0008006" key="6">
    <source>
        <dbReference type="Google" id="ProtNLM"/>
    </source>
</evidence>
<gene>
    <name evidence="4" type="ORF">AMD01_21935</name>
</gene>
<dbReference type="Gene3D" id="1.10.260.40">
    <property type="entry name" value="lambda repressor-like DNA-binding domains"/>
    <property type="match status" value="1"/>
</dbReference>
<accession>A0A0M0KED0</accession>
<dbReference type="Gene3D" id="1.25.40.10">
    <property type="entry name" value="Tetratricopeptide repeat domain"/>
    <property type="match status" value="2"/>
</dbReference>
<dbReference type="Proteomes" id="UP000037558">
    <property type="component" value="Unassembled WGS sequence"/>
</dbReference>
<dbReference type="SMART" id="SM00028">
    <property type="entry name" value="TPR"/>
    <property type="match status" value="3"/>
</dbReference>
<dbReference type="AlphaFoldDB" id="A0A0M0KED0"/>
<comment type="caution">
    <text evidence="4">The sequence shown here is derived from an EMBL/GenBank/DDBJ whole genome shotgun (WGS) entry which is preliminary data.</text>
</comment>
<dbReference type="InterPro" id="IPR019734">
    <property type="entry name" value="TPR_rpt"/>
</dbReference>
<evidence type="ECO:0000313" key="4">
    <source>
        <dbReference type="EMBL" id="KOO37149.1"/>
    </source>
</evidence>
<feature type="repeat" description="TPR" evidence="3">
    <location>
        <begin position="21"/>
        <end position="54"/>
    </location>
</feature>
<dbReference type="InterPro" id="IPR010982">
    <property type="entry name" value="Lambda_DNA-bd_dom_sf"/>
</dbReference>
<dbReference type="PROSITE" id="PS50005">
    <property type="entry name" value="TPR"/>
    <property type="match status" value="2"/>
</dbReference>
<evidence type="ECO:0000256" key="3">
    <source>
        <dbReference type="PROSITE-ProRule" id="PRU00339"/>
    </source>
</evidence>
<reference evidence="5" key="1">
    <citation type="submission" date="2015-08" db="EMBL/GenBank/DDBJ databases">
        <title>Fjat-14210 dsm16467.</title>
        <authorList>
            <person name="Liu B."/>
            <person name="Wang J."/>
            <person name="Zhu Y."/>
            <person name="Liu G."/>
            <person name="Chen Q."/>
            <person name="Chen Z."/>
            <person name="Lan J."/>
            <person name="Che J."/>
            <person name="Ge C."/>
            <person name="Shi H."/>
            <person name="Pan Z."/>
            <person name="Liu X."/>
        </authorList>
    </citation>
    <scope>NUCLEOTIDE SEQUENCE [LARGE SCALE GENOMIC DNA]</scope>
    <source>
        <strain evidence="5">DSM 16467</strain>
    </source>
</reference>
<dbReference type="PATRIC" id="fig|284581.3.peg.3235"/>
<dbReference type="EMBL" id="LILC01000037">
    <property type="protein sequence ID" value="KOO37149.1"/>
    <property type="molecule type" value="Genomic_DNA"/>
</dbReference>
<organism evidence="4 5">
    <name type="scientific">Priestia koreensis</name>
    <dbReference type="NCBI Taxonomy" id="284581"/>
    <lineage>
        <taxon>Bacteria</taxon>
        <taxon>Bacillati</taxon>
        <taxon>Bacillota</taxon>
        <taxon>Bacilli</taxon>
        <taxon>Bacillales</taxon>
        <taxon>Bacillaceae</taxon>
        <taxon>Priestia</taxon>
    </lineage>
</organism>
<dbReference type="PANTHER" id="PTHR45586">
    <property type="entry name" value="TPR REPEAT-CONTAINING PROTEIN PA4667"/>
    <property type="match status" value="1"/>
</dbReference>
<dbReference type="InterPro" id="IPR011990">
    <property type="entry name" value="TPR-like_helical_dom_sf"/>
</dbReference>
<keyword evidence="1" id="KW-0677">Repeat</keyword>
<evidence type="ECO:0000313" key="5">
    <source>
        <dbReference type="Proteomes" id="UP000037558"/>
    </source>
</evidence>
<dbReference type="SUPFAM" id="SSF48452">
    <property type="entry name" value="TPR-like"/>
    <property type="match status" value="2"/>
</dbReference>
<dbReference type="InterPro" id="IPR051012">
    <property type="entry name" value="CellSynth/LPSAsmb/PSIAsmb"/>
</dbReference>
<evidence type="ECO:0000256" key="2">
    <source>
        <dbReference type="ARBA" id="ARBA00022803"/>
    </source>
</evidence>
<dbReference type="OrthoDB" id="600613at2"/>
<proteinExistence type="predicted"/>
<evidence type="ECO:0000256" key="1">
    <source>
        <dbReference type="ARBA" id="ARBA00022737"/>
    </source>
</evidence>
<dbReference type="PANTHER" id="PTHR45586:SF1">
    <property type="entry name" value="LIPOPOLYSACCHARIDE ASSEMBLY PROTEIN B"/>
    <property type="match status" value="1"/>
</dbReference>
<name>A0A0M0KED0_9BACI</name>
<keyword evidence="2 3" id="KW-0802">TPR repeat</keyword>
<dbReference type="Pfam" id="PF14559">
    <property type="entry name" value="TPR_19"/>
    <property type="match status" value="1"/>
</dbReference>
<feature type="repeat" description="TPR" evidence="3">
    <location>
        <begin position="185"/>
        <end position="218"/>
    </location>
</feature>
<dbReference type="STRING" id="284581.AMD01_21935"/>
<keyword evidence="5" id="KW-1185">Reference proteome</keyword>
<dbReference type="RefSeq" id="WP_053403578.1">
    <property type="nucleotide sequence ID" value="NZ_LILC01000037.1"/>
</dbReference>